<dbReference type="InterPro" id="IPR021729">
    <property type="entry name" value="DUF3298"/>
</dbReference>
<protein>
    <recommendedName>
        <fullName evidence="5">DUF3298 domain-containing protein</fullName>
    </recommendedName>
</protein>
<dbReference type="Pfam" id="PF11738">
    <property type="entry name" value="DUF3298"/>
    <property type="match status" value="1"/>
</dbReference>
<dbReference type="EMBL" id="BQNJ01000002">
    <property type="protein sequence ID" value="GKH03090.1"/>
    <property type="molecule type" value="Genomic_DNA"/>
</dbReference>
<accession>A0AA37JR03</accession>
<evidence type="ECO:0008006" key="5">
    <source>
        <dbReference type="Google" id="ProtNLM"/>
    </source>
</evidence>
<dbReference type="Proteomes" id="UP001055091">
    <property type="component" value="Unassembled WGS sequence"/>
</dbReference>
<gene>
    <name evidence="3" type="primary">rsiV_1</name>
    <name evidence="3" type="ORF">CE91St55_50710</name>
</gene>
<dbReference type="Gene3D" id="3.90.640.20">
    <property type="entry name" value="Heat-shock cognate protein, ATPase"/>
    <property type="match status" value="1"/>
</dbReference>
<reference evidence="3" key="1">
    <citation type="submission" date="2022-01" db="EMBL/GenBank/DDBJ databases">
        <title>Novel bile acid biosynthetic pathways are enriched in the microbiome of centenarians.</title>
        <authorList>
            <person name="Sato Y."/>
            <person name="Atarashi K."/>
            <person name="Plichta R.D."/>
            <person name="Arai Y."/>
            <person name="Sasajima S."/>
            <person name="Kearney M.S."/>
            <person name="Suda W."/>
            <person name="Takeshita K."/>
            <person name="Sasaki T."/>
            <person name="Okamoto S."/>
            <person name="Skelly N.A."/>
            <person name="Okamura Y."/>
            <person name="Vlamakis H."/>
            <person name="Li Y."/>
            <person name="Tanoue T."/>
            <person name="Takei H."/>
            <person name="Nittono H."/>
            <person name="Narushima S."/>
            <person name="Irie J."/>
            <person name="Itoh H."/>
            <person name="Moriya K."/>
            <person name="Sugiura Y."/>
            <person name="Suematsu M."/>
            <person name="Moritoki N."/>
            <person name="Shibata S."/>
            <person name="Littman R.D."/>
            <person name="Fischbach A.M."/>
            <person name="Uwamino Y."/>
            <person name="Inoue T."/>
            <person name="Honda A."/>
            <person name="Hattori M."/>
            <person name="Murai T."/>
            <person name="Xavier J.R."/>
            <person name="Hirose N."/>
            <person name="Honda K."/>
        </authorList>
    </citation>
    <scope>NUCLEOTIDE SEQUENCE</scope>
    <source>
        <strain evidence="3">CE91-St55</strain>
    </source>
</reference>
<evidence type="ECO:0000259" key="2">
    <source>
        <dbReference type="Pfam" id="PF13739"/>
    </source>
</evidence>
<dbReference type="RefSeq" id="WP_195521421.1">
    <property type="nucleotide sequence ID" value="NZ_BQNJ01000002.1"/>
</dbReference>
<comment type="caution">
    <text evidence="3">The sequence shown here is derived from an EMBL/GenBank/DDBJ whole genome shotgun (WGS) entry which is preliminary data.</text>
</comment>
<dbReference type="InterPro" id="IPR037126">
    <property type="entry name" value="PdaC/RsiV-like_sf"/>
</dbReference>
<evidence type="ECO:0000313" key="4">
    <source>
        <dbReference type="Proteomes" id="UP001055091"/>
    </source>
</evidence>
<sequence length="291" mass="32249">MENDGRSKLEQLKEAYHTIPVPASARESMMAGIEKAKKEKRRRNVIQFTKKTGLTAAAALFAITVMANVSPATANAMENIPVIGTIAKVVTFRTFEDTKNNYEAKIDIPQVSIGDQSSAEVNKSIEEYANQLIGEYEKEVTGDLAGDGHYSVTSTYQVVTDNEKYLSLRINTTVIMASGTEYVKIFTIDKATGQVVTLKDLFRNKADYVKALSDNIKEQMREQMAADDSNMYFLESGEDAADDFDQITGDESFYFNENGELVIVFDEYTVAPGYMGVVEFTIPKSVTGDSF</sequence>
<dbReference type="Pfam" id="PF13739">
    <property type="entry name" value="PdaC"/>
    <property type="match status" value="1"/>
</dbReference>
<feature type="domain" description="DUF3298" evidence="1">
    <location>
        <begin position="199"/>
        <end position="285"/>
    </location>
</feature>
<organism evidence="3 4">
    <name type="scientific">Hungatella hathewayi</name>
    <dbReference type="NCBI Taxonomy" id="154046"/>
    <lineage>
        <taxon>Bacteria</taxon>
        <taxon>Bacillati</taxon>
        <taxon>Bacillota</taxon>
        <taxon>Clostridia</taxon>
        <taxon>Lachnospirales</taxon>
        <taxon>Lachnospiraceae</taxon>
        <taxon>Hungatella</taxon>
    </lineage>
</organism>
<dbReference type="AlphaFoldDB" id="A0AA37JR03"/>
<dbReference type="InterPro" id="IPR025303">
    <property type="entry name" value="PdaC"/>
</dbReference>
<evidence type="ECO:0000259" key="1">
    <source>
        <dbReference type="Pfam" id="PF11738"/>
    </source>
</evidence>
<dbReference type="Gene3D" id="3.30.565.40">
    <property type="entry name" value="Fervidobacterium nodosum Rt17-B1 like"/>
    <property type="match status" value="1"/>
</dbReference>
<evidence type="ECO:0000313" key="3">
    <source>
        <dbReference type="EMBL" id="GKH03090.1"/>
    </source>
</evidence>
<feature type="domain" description="Deacetylase PdaC" evidence="2">
    <location>
        <begin position="97"/>
        <end position="172"/>
    </location>
</feature>
<name>A0AA37JR03_9FIRM</name>
<proteinExistence type="predicted"/>